<protein>
    <recommendedName>
        <fullName evidence="3">Thioesterase domain-containing protein</fullName>
    </recommendedName>
</protein>
<accession>A0A8J3ITV5</accession>
<comment type="caution">
    <text evidence="4">The sequence shown here is derived from an EMBL/GenBank/DDBJ whole genome shotgun (WGS) entry which is preliminary data.</text>
</comment>
<keyword evidence="2" id="KW-0378">Hydrolase</keyword>
<evidence type="ECO:0000256" key="1">
    <source>
        <dbReference type="ARBA" id="ARBA00008324"/>
    </source>
</evidence>
<evidence type="ECO:0000313" key="5">
    <source>
        <dbReference type="Proteomes" id="UP000597444"/>
    </source>
</evidence>
<dbReference type="EMBL" id="BNJK01000001">
    <property type="protein sequence ID" value="GHO95211.1"/>
    <property type="molecule type" value="Genomic_DNA"/>
</dbReference>
<reference evidence="4" key="1">
    <citation type="submission" date="2020-10" db="EMBL/GenBank/DDBJ databases">
        <title>Taxonomic study of unclassified bacteria belonging to the class Ktedonobacteria.</title>
        <authorList>
            <person name="Yabe S."/>
            <person name="Wang C.M."/>
            <person name="Zheng Y."/>
            <person name="Sakai Y."/>
            <person name="Cavaletti L."/>
            <person name="Monciardini P."/>
            <person name="Donadio S."/>
        </authorList>
    </citation>
    <scope>NUCLEOTIDE SEQUENCE</scope>
    <source>
        <strain evidence="4">ID150040</strain>
    </source>
</reference>
<dbReference type="AlphaFoldDB" id="A0A8J3ITV5"/>
<dbReference type="Gene3D" id="3.10.129.10">
    <property type="entry name" value="Hotdog Thioesterase"/>
    <property type="match status" value="1"/>
</dbReference>
<dbReference type="CDD" id="cd03443">
    <property type="entry name" value="PaaI_thioesterase"/>
    <property type="match status" value="1"/>
</dbReference>
<dbReference type="PANTHER" id="PTHR21660">
    <property type="entry name" value="THIOESTERASE SUPERFAMILY MEMBER-RELATED"/>
    <property type="match status" value="1"/>
</dbReference>
<dbReference type="Proteomes" id="UP000597444">
    <property type="component" value="Unassembled WGS sequence"/>
</dbReference>
<evidence type="ECO:0000313" key="4">
    <source>
        <dbReference type="EMBL" id="GHO95211.1"/>
    </source>
</evidence>
<feature type="domain" description="Thioesterase" evidence="3">
    <location>
        <begin position="7"/>
        <end position="76"/>
    </location>
</feature>
<sequence length="93" mass="9542">MVTIGTTVHGGALASLIDTAAMVAAWSDAPVPDKIRGSTVNLTITYLAPANKEDLQATARVLRRGKSLVYVDIDVQGASSGAVAKGLATYKIG</sequence>
<dbReference type="NCBIfam" id="TIGR00369">
    <property type="entry name" value="unchar_dom_1"/>
    <property type="match status" value="1"/>
</dbReference>
<keyword evidence="5" id="KW-1185">Reference proteome</keyword>
<dbReference type="RefSeq" id="WP_220205904.1">
    <property type="nucleotide sequence ID" value="NZ_BNJK01000001.1"/>
</dbReference>
<dbReference type="SUPFAM" id="SSF54637">
    <property type="entry name" value="Thioesterase/thiol ester dehydrase-isomerase"/>
    <property type="match status" value="1"/>
</dbReference>
<dbReference type="InterPro" id="IPR029069">
    <property type="entry name" value="HotDog_dom_sf"/>
</dbReference>
<comment type="similarity">
    <text evidence="1">Belongs to the thioesterase PaaI family.</text>
</comment>
<dbReference type="GO" id="GO:0047617">
    <property type="term" value="F:fatty acyl-CoA hydrolase activity"/>
    <property type="evidence" value="ECO:0007669"/>
    <property type="project" value="InterPro"/>
</dbReference>
<gene>
    <name evidence="4" type="ORF">KSF_052590</name>
</gene>
<dbReference type="InterPro" id="IPR006683">
    <property type="entry name" value="Thioestr_dom"/>
</dbReference>
<evidence type="ECO:0000259" key="3">
    <source>
        <dbReference type="Pfam" id="PF03061"/>
    </source>
</evidence>
<organism evidence="4 5">
    <name type="scientific">Reticulibacter mediterranei</name>
    <dbReference type="NCBI Taxonomy" id="2778369"/>
    <lineage>
        <taxon>Bacteria</taxon>
        <taxon>Bacillati</taxon>
        <taxon>Chloroflexota</taxon>
        <taxon>Ktedonobacteria</taxon>
        <taxon>Ktedonobacterales</taxon>
        <taxon>Reticulibacteraceae</taxon>
        <taxon>Reticulibacter</taxon>
    </lineage>
</organism>
<evidence type="ECO:0000256" key="2">
    <source>
        <dbReference type="ARBA" id="ARBA00022801"/>
    </source>
</evidence>
<dbReference type="InterPro" id="IPR039298">
    <property type="entry name" value="ACOT13"/>
</dbReference>
<dbReference type="Pfam" id="PF03061">
    <property type="entry name" value="4HBT"/>
    <property type="match status" value="1"/>
</dbReference>
<proteinExistence type="inferred from homology"/>
<name>A0A8J3ITV5_9CHLR</name>
<dbReference type="InterPro" id="IPR003736">
    <property type="entry name" value="PAAI_dom"/>
</dbReference>
<dbReference type="PANTHER" id="PTHR21660:SF1">
    <property type="entry name" value="ACYL-COENZYME A THIOESTERASE 13"/>
    <property type="match status" value="1"/>
</dbReference>